<keyword evidence="2" id="KW-1185">Reference proteome</keyword>
<dbReference type="Proteomes" id="UP001066276">
    <property type="component" value="Chromosome 7"/>
</dbReference>
<name>A0AAV7Q2Y6_PLEWA</name>
<proteinExistence type="predicted"/>
<comment type="caution">
    <text evidence="1">The sequence shown here is derived from an EMBL/GenBank/DDBJ whole genome shotgun (WGS) entry which is preliminary data.</text>
</comment>
<organism evidence="1 2">
    <name type="scientific">Pleurodeles waltl</name>
    <name type="common">Iberian ribbed newt</name>
    <dbReference type="NCBI Taxonomy" id="8319"/>
    <lineage>
        <taxon>Eukaryota</taxon>
        <taxon>Metazoa</taxon>
        <taxon>Chordata</taxon>
        <taxon>Craniata</taxon>
        <taxon>Vertebrata</taxon>
        <taxon>Euteleostomi</taxon>
        <taxon>Amphibia</taxon>
        <taxon>Batrachia</taxon>
        <taxon>Caudata</taxon>
        <taxon>Salamandroidea</taxon>
        <taxon>Salamandridae</taxon>
        <taxon>Pleurodelinae</taxon>
        <taxon>Pleurodeles</taxon>
    </lineage>
</organism>
<reference evidence="1" key="1">
    <citation type="journal article" date="2022" name="bioRxiv">
        <title>Sequencing and chromosome-scale assembly of the giantPleurodeles waltlgenome.</title>
        <authorList>
            <person name="Brown T."/>
            <person name="Elewa A."/>
            <person name="Iarovenko S."/>
            <person name="Subramanian E."/>
            <person name="Araus A.J."/>
            <person name="Petzold A."/>
            <person name="Susuki M."/>
            <person name="Suzuki K.-i.T."/>
            <person name="Hayashi T."/>
            <person name="Toyoda A."/>
            <person name="Oliveira C."/>
            <person name="Osipova E."/>
            <person name="Leigh N.D."/>
            <person name="Simon A."/>
            <person name="Yun M.H."/>
        </authorList>
    </citation>
    <scope>NUCLEOTIDE SEQUENCE</scope>
    <source>
        <strain evidence="1">20211129_DDA</strain>
        <tissue evidence="1">Liver</tissue>
    </source>
</reference>
<gene>
    <name evidence="1" type="ORF">NDU88_010679</name>
</gene>
<evidence type="ECO:0000313" key="2">
    <source>
        <dbReference type="Proteomes" id="UP001066276"/>
    </source>
</evidence>
<sequence>MEPHNTGTLCGRSTYFQYYVWKGPHTTSTVFGRSTYFQYYVWNHITPVLCVEGRSRTPLHRFNAKGPRPRCATRGSILAPTEFNLFNSDLLGVPVSTECAPDQSPPGLQRSVHSPDPYCGPNGASVSQQAAGVMVFGGAACEIDGALD</sequence>
<dbReference type="AlphaFoldDB" id="A0AAV7Q2Y6"/>
<dbReference type="EMBL" id="JANPWB010000011">
    <property type="protein sequence ID" value="KAJ1132365.1"/>
    <property type="molecule type" value="Genomic_DNA"/>
</dbReference>
<protein>
    <submittedName>
        <fullName evidence="1">Uncharacterized protein</fullName>
    </submittedName>
</protein>
<evidence type="ECO:0000313" key="1">
    <source>
        <dbReference type="EMBL" id="KAJ1132365.1"/>
    </source>
</evidence>
<accession>A0AAV7Q2Y6</accession>